<reference evidence="3 4" key="1">
    <citation type="submission" date="2020-08" db="EMBL/GenBank/DDBJ databases">
        <title>Genomic Encyclopedia of Type Strains, Phase IV (KMG-IV): sequencing the most valuable type-strain genomes for metagenomic binning, comparative biology and taxonomic classification.</title>
        <authorList>
            <person name="Goeker M."/>
        </authorList>
    </citation>
    <scope>NUCLEOTIDE SEQUENCE [LARGE SCALE GENOMIC DNA]</scope>
    <source>
        <strain evidence="3 4">DSM 29854</strain>
    </source>
</reference>
<keyword evidence="4" id="KW-1185">Reference proteome</keyword>
<dbReference type="InterPro" id="IPR001387">
    <property type="entry name" value="Cro/C1-type_HTH"/>
</dbReference>
<feature type="domain" description="HTH cro/C1-type" evidence="2">
    <location>
        <begin position="43"/>
        <end position="86"/>
    </location>
</feature>
<evidence type="ECO:0000313" key="3">
    <source>
        <dbReference type="EMBL" id="MBA9075405.1"/>
    </source>
</evidence>
<sequence length="101" mass="11413">MNRKENNTITLDQFKEKHFGQVGTERRDELEAGYENFKIGALIHEARLEKGLTQAELAAKIGTTKSYISKIENNIKEVRLSTLKKIIELGLGGQLELSIKL</sequence>
<keyword evidence="1" id="KW-0238">DNA-binding</keyword>
<dbReference type="EMBL" id="JACJIQ010000001">
    <property type="protein sequence ID" value="MBA9075405.1"/>
    <property type="molecule type" value="Genomic_DNA"/>
</dbReference>
<organism evidence="3 4">
    <name type="scientific">Rufibacter quisquiliarum</name>
    <dbReference type="NCBI Taxonomy" id="1549639"/>
    <lineage>
        <taxon>Bacteria</taxon>
        <taxon>Pseudomonadati</taxon>
        <taxon>Bacteroidota</taxon>
        <taxon>Cytophagia</taxon>
        <taxon>Cytophagales</taxon>
        <taxon>Hymenobacteraceae</taxon>
        <taxon>Rufibacter</taxon>
    </lineage>
</organism>
<evidence type="ECO:0000259" key="2">
    <source>
        <dbReference type="PROSITE" id="PS50943"/>
    </source>
</evidence>
<dbReference type="InterPro" id="IPR050807">
    <property type="entry name" value="TransReg_Diox_bact_type"/>
</dbReference>
<dbReference type="RefSeq" id="WP_066838055.1">
    <property type="nucleotide sequence ID" value="NZ_JACJIQ010000001.1"/>
</dbReference>
<accession>A0A839GIG1</accession>
<comment type="caution">
    <text evidence="3">The sequence shown here is derived from an EMBL/GenBank/DDBJ whole genome shotgun (WGS) entry which is preliminary data.</text>
</comment>
<dbReference type="CDD" id="cd00093">
    <property type="entry name" value="HTH_XRE"/>
    <property type="match status" value="1"/>
</dbReference>
<name>A0A839GIG1_9BACT</name>
<dbReference type="SMART" id="SM00530">
    <property type="entry name" value="HTH_XRE"/>
    <property type="match status" value="1"/>
</dbReference>
<dbReference type="Proteomes" id="UP000563094">
    <property type="component" value="Unassembled WGS sequence"/>
</dbReference>
<proteinExistence type="predicted"/>
<evidence type="ECO:0000313" key="4">
    <source>
        <dbReference type="Proteomes" id="UP000563094"/>
    </source>
</evidence>
<gene>
    <name evidence="3" type="ORF">FHS90_000102</name>
</gene>
<dbReference type="PANTHER" id="PTHR46797">
    <property type="entry name" value="HTH-TYPE TRANSCRIPTIONAL REGULATOR"/>
    <property type="match status" value="1"/>
</dbReference>
<dbReference type="GO" id="GO:0003677">
    <property type="term" value="F:DNA binding"/>
    <property type="evidence" value="ECO:0007669"/>
    <property type="project" value="UniProtKB-KW"/>
</dbReference>
<dbReference type="GO" id="GO:0003700">
    <property type="term" value="F:DNA-binding transcription factor activity"/>
    <property type="evidence" value="ECO:0007669"/>
    <property type="project" value="TreeGrafter"/>
</dbReference>
<dbReference type="PROSITE" id="PS50943">
    <property type="entry name" value="HTH_CROC1"/>
    <property type="match status" value="1"/>
</dbReference>
<dbReference type="Pfam" id="PF01381">
    <property type="entry name" value="HTH_3"/>
    <property type="match status" value="1"/>
</dbReference>
<evidence type="ECO:0000256" key="1">
    <source>
        <dbReference type="ARBA" id="ARBA00023125"/>
    </source>
</evidence>
<dbReference type="GO" id="GO:0005829">
    <property type="term" value="C:cytosol"/>
    <property type="evidence" value="ECO:0007669"/>
    <property type="project" value="TreeGrafter"/>
</dbReference>
<dbReference type="SUPFAM" id="SSF47413">
    <property type="entry name" value="lambda repressor-like DNA-binding domains"/>
    <property type="match status" value="1"/>
</dbReference>
<dbReference type="Gene3D" id="1.10.260.40">
    <property type="entry name" value="lambda repressor-like DNA-binding domains"/>
    <property type="match status" value="1"/>
</dbReference>
<dbReference type="AlphaFoldDB" id="A0A839GIG1"/>
<dbReference type="InterPro" id="IPR010982">
    <property type="entry name" value="Lambda_DNA-bd_dom_sf"/>
</dbReference>
<dbReference type="PANTHER" id="PTHR46797:SF1">
    <property type="entry name" value="METHYLPHOSPHONATE SYNTHASE"/>
    <property type="match status" value="1"/>
</dbReference>
<protein>
    <submittedName>
        <fullName evidence="3">Ribosome-binding protein aMBF1 (Putative translation factor)</fullName>
    </submittedName>
</protein>